<dbReference type="Pfam" id="PF24488">
    <property type="entry name" value="DUF7584"/>
    <property type="match status" value="1"/>
</dbReference>
<dbReference type="Proteomes" id="UP000038045">
    <property type="component" value="Unplaced"/>
</dbReference>
<feature type="domain" description="DUF7584" evidence="1">
    <location>
        <begin position="226"/>
        <end position="318"/>
    </location>
</feature>
<organism evidence="3 4">
    <name type="scientific">Parastrongyloides trichosuri</name>
    <name type="common">Possum-specific nematode worm</name>
    <dbReference type="NCBI Taxonomy" id="131310"/>
    <lineage>
        <taxon>Eukaryota</taxon>
        <taxon>Metazoa</taxon>
        <taxon>Ecdysozoa</taxon>
        <taxon>Nematoda</taxon>
        <taxon>Chromadorea</taxon>
        <taxon>Rhabditida</taxon>
        <taxon>Tylenchina</taxon>
        <taxon>Panagrolaimomorpha</taxon>
        <taxon>Strongyloidoidea</taxon>
        <taxon>Strongyloididae</taxon>
        <taxon>Parastrongyloides</taxon>
    </lineage>
</organism>
<dbReference type="AlphaFoldDB" id="A0A0N4Z8Z7"/>
<name>A0A0N4Z8Z7_PARTI</name>
<feature type="domain" description="DUF7585" evidence="2">
    <location>
        <begin position="28"/>
        <end position="208"/>
    </location>
</feature>
<protein>
    <submittedName>
        <fullName evidence="4">Uncharacterized protein</fullName>
    </submittedName>
</protein>
<sequence length="335" mass="38694">MLLLFMMLLPYGYGHDRNLFEEFNGADVRNPPFPFNYSVVTASDLVLVRCPENEFIYEGDRVDFVQSLDAENQKIPFFIRNFGKVAWKAAVIQEIGSREFTYKCGILKPYGAFLSKSFVWSIKLNWRETPQPPFGAISNILDVDQIDYPDTCKNTTKISLIKHLDGEVKIKEYKHGKTEVFRNEFIYVFNKKLIGTSMSPIVPCGIVQFFFKLPEIRAFGDIAVESMDFGTNIIYVIEKDVLEVKLELVVDDTKYSRFYKRDSVTITSQKLTTKEEFEVNKVLQVVNNEISLVYPGIFEASFKCEECEDGSEVKKLFFLKKNESSDWEEPAIKFS</sequence>
<evidence type="ECO:0000259" key="2">
    <source>
        <dbReference type="Pfam" id="PF24490"/>
    </source>
</evidence>
<evidence type="ECO:0000313" key="3">
    <source>
        <dbReference type="Proteomes" id="UP000038045"/>
    </source>
</evidence>
<evidence type="ECO:0000313" key="4">
    <source>
        <dbReference type="WBParaSite" id="PTRK_0000378800.1"/>
    </source>
</evidence>
<dbReference type="WBParaSite" id="PTRK_0000378800.1">
    <property type="protein sequence ID" value="PTRK_0000378800.1"/>
    <property type="gene ID" value="PTRK_0000378800"/>
</dbReference>
<dbReference type="Pfam" id="PF24490">
    <property type="entry name" value="DUF7585"/>
    <property type="match status" value="1"/>
</dbReference>
<dbReference type="InterPro" id="IPR056006">
    <property type="entry name" value="DUF7584"/>
</dbReference>
<keyword evidence="3" id="KW-1185">Reference proteome</keyword>
<reference evidence="4" key="1">
    <citation type="submission" date="2017-02" db="UniProtKB">
        <authorList>
            <consortium name="WormBaseParasite"/>
        </authorList>
    </citation>
    <scope>IDENTIFICATION</scope>
</reference>
<proteinExistence type="predicted"/>
<dbReference type="InterPro" id="IPR056007">
    <property type="entry name" value="DUF7585"/>
</dbReference>
<accession>A0A0N4Z8Z7</accession>
<evidence type="ECO:0000259" key="1">
    <source>
        <dbReference type="Pfam" id="PF24488"/>
    </source>
</evidence>